<keyword evidence="3" id="KW-1185">Reference proteome</keyword>
<accession>A0A9E7R455</accession>
<dbReference type="Gene3D" id="3.60.15.10">
    <property type="entry name" value="Ribonuclease Z/Hydroxyacylglutathione hydrolase-like"/>
    <property type="match status" value="1"/>
</dbReference>
<dbReference type="InterPro" id="IPR001279">
    <property type="entry name" value="Metallo-B-lactamas"/>
</dbReference>
<dbReference type="SUPFAM" id="SSF56281">
    <property type="entry name" value="Metallo-hydrolase/oxidoreductase"/>
    <property type="match status" value="1"/>
</dbReference>
<evidence type="ECO:0000313" key="3">
    <source>
        <dbReference type="Proteomes" id="UP001057580"/>
    </source>
</evidence>
<evidence type="ECO:0000259" key="1">
    <source>
        <dbReference type="SMART" id="SM00849"/>
    </source>
</evidence>
<protein>
    <submittedName>
        <fullName evidence="2">MBL fold metallo-hydrolase</fullName>
    </submittedName>
</protein>
<dbReference type="PANTHER" id="PTHR42951">
    <property type="entry name" value="METALLO-BETA-LACTAMASE DOMAIN-CONTAINING"/>
    <property type="match status" value="1"/>
</dbReference>
<name>A0A9E7R455_9EURY</name>
<dbReference type="AlphaFoldDB" id="A0A9E7R455"/>
<dbReference type="InterPro" id="IPR036866">
    <property type="entry name" value="RibonucZ/Hydroxyglut_hydro"/>
</dbReference>
<dbReference type="CDD" id="cd07721">
    <property type="entry name" value="yflN-like_MBL-fold"/>
    <property type="match status" value="1"/>
</dbReference>
<dbReference type="InterPro" id="IPR050855">
    <property type="entry name" value="NDM-1-like"/>
</dbReference>
<sequence>MALPDAVHALPVTVPRGDTEQTFTLAAVETADGLLLFDVGLPGTLDLLESALADAGFALADVETILLTHQDGDHCGALAELRDRTDVFVVAHEPTARIVDGREDPRSGPDRYPPARVDLAFEGSVTLATEAGPARVLPTPGHTPDHVSVFFPDSGFLLAGDALTADERGLQPPNEGFTEDLDRALESVSTLAALGVESTLCFHGGYVEAGSDRLDDIATRP</sequence>
<dbReference type="RefSeq" id="WP_260594218.1">
    <property type="nucleotide sequence ID" value="NZ_CP104003.1"/>
</dbReference>
<dbReference type="Pfam" id="PF00753">
    <property type="entry name" value="Lactamase_B"/>
    <property type="match status" value="1"/>
</dbReference>
<proteinExistence type="predicted"/>
<evidence type="ECO:0000313" key="2">
    <source>
        <dbReference type="EMBL" id="UWM55166.1"/>
    </source>
</evidence>
<dbReference type="GeneID" id="74941262"/>
<organism evidence="2 3">
    <name type="scientific">Salinirubellus salinus</name>
    <dbReference type="NCBI Taxonomy" id="1364945"/>
    <lineage>
        <taxon>Archaea</taxon>
        <taxon>Methanobacteriati</taxon>
        <taxon>Methanobacteriota</taxon>
        <taxon>Stenosarchaea group</taxon>
        <taxon>Halobacteria</taxon>
        <taxon>Halobacteriales</taxon>
        <taxon>Natronomonadaceae</taxon>
        <taxon>Salinirubellus</taxon>
    </lineage>
</organism>
<feature type="domain" description="Metallo-beta-lactamase" evidence="1">
    <location>
        <begin position="21"/>
        <end position="203"/>
    </location>
</feature>
<gene>
    <name evidence="2" type="ORF">N0B31_02530</name>
</gene>
<dbReference type="Proteomes" id="UP001057580">
    <property type="component" value="Chromosome"/>
</dbReference>
<dbReference type="SMART" id="SM00849">
    <property type="entry name" value="Lactamase_B"/>
    <property type="match status" value="1"/>
</dbReference>
<dbReference type="EMBL" id="CP104003">
    <property type="protein sequence ID" value="UWM55166.1"/>
    <property type="molecule type" value="Genomic_DNA"/>
</dbReference>
<reference evidence="2" key="1">
    <citation type="submission" date="2022-09" db="EMBL/GenBank/DDBJ databases">
        <title>Diverse halophilic archaea isolated from saline environments.</title>
        <authorList>
            <person name="Cui H.-L."/>
        </authorList>
    </citation>
    <scope>NUCLEOTIDE SEQUENCE</scope>
    <source>
        <strain evidence="2">ZS-35-S2</strain>
    </source>
</reference>
<dbReference type="PANTHER" id="PTHR42951:SF17">
    <property type="entry name" value="METALLO-BETA-LACTAMASE DOMAIN-CONTAINING PROTEIN"/>
    <property type="match status" value="1"/>
</dbReference>
<dbReference type="KEGG" id="ssai:N0B31_02530"/>